<evidence type="ECO:0000313" key="4">
    <source>
        <dbReference type="EMBL" id="QDT05286.1"/>
    </source>
</evidence>
<dbReference type="RefSeq" id="WP_145171321.1">
    <property type="nucleotide sequence ID" value="NZ_CP036525.1"/>
</dbReference>
<dbReference type="InterPro" id="IPR002372">
    <property type="entry name" value="PQQ_rpt_dom"/>
</dbReference>
<dbReference type="SUPFAM" id="SSF50998">
    <property type="entry name" value="Quinoprotein alcohol dehydrogenase-like"/>
    <property type="match status" value="1"/>
</dbReference>
<feature type="transmembrane region" description="Helical" evidence="2">
    <location>
        <begin position="34"/>
        <end position="51"/>
    </location>
</feature>
<keyword evidence="2" id="KW-0472">Membrane</keyword>
<gene>
    <name evidence="4" type="ORF">K227x_36860</name>
</gene>
<keyword evidence="5" id="KW-1185">Reference proteome</keyword>
<protein>
    <submittedName>
        <fullName evidence="4">Outer membrane biogenesis protein BamB</fullName>
    </submittedName>
</protein>
<dbReference type="EMBL" id="CP036525">
    <property type="protein sequence ID" value="QDT05286.1"/>
    <property type="molecule type" value="Genomic_DNA"/>
</dbReference>
<feature type="transmembrane region" description="Helical" evidence="2">
    <location>
        <begin position="90"/>
        <end position="109"/>
    </location>
</feature>
<dbReference type="Proteomes" id="UP000318538">
    <property type="component" value="Chromosome"/>
</dbReference>
<keyword evidence="2" id="KW-0812">Transmembrane</keyword>
<organism evidence="4 5">
    <name type="scientific">Rubripirellula lacrimiformis</name>
    <dbReference type="NCBI Taxonomy" id="1930273"/>
    <lineage>
        <taxon>Bacteria</taxon>
        <taxon>Pseudomonadati</taxon>
        <taxon>Planctomycetota</taxon>
        <taxon>Planctomycetia</taxon>
        <taxon>Pirellulales</taxon>
        <taxon>Pirellulaceae</taxon>
        <taxon>Rubripirellula</taxon>
    </lineage>
</organism>
<keyword evidence="2" id="KW-1133">Transmembrane helix</keyword>
<proteinExistence type="predicted"/>
<feature type="domain" description="Pyrrolo-quinoline quinone repeat" evidence="3">
    <location>
        <begin position="189"/>
        <end position="286"/>
    </location>
</feature>
<dbReference type="PANTHER" id="PTHR34512">
    <property type="entry name" value="CELL SURFACE PROTEIN"/>
    <property type="match status" value="1"/>
</dbReference>
<dbReference type="KEGG" id="rlc:K227x_36860"/>
<evidence type="ECO:0000256" key="1">
    <source>
        <dbReference type="SAM" id="MobiDB-lite"/>
    </source>
</evidence>
<dbReference type="InterPro" id="IPR018391">
    <property type="entry name" value="PQQ_b-propeller_rpt"/>
</dbReference>
<dbReference type="AlphaFoldDB" id="A0A517NDT0"/>
<feature type="domain" description="Pyrrolo-quinoline quinone repeat" evidence="3">
    <location>
        <begin position="338"/>
        <end position="525"/>
    </location>
</feature>
<dbReference type="InterPro" id="IPR015943">
    <property type="entry name" value="WD40/YVTN_repeat-like_dom_sf"/>
</dbReference>
<evidence type="ECO:0000259" key="3">
    <source>
        <dbReference type="Pfam" id="PF13360"/>
    </source>
</evidence>
<dbReference type="OrthoDB" id="7051554at2"/>
<feature type="region of interest" description="Disordered" evidence="1">
    <location>
        <begin position="1"/>
        <end position="22"/>
    </location>
</feature>
<dbReference type="Gene3D" id="2.130.10.10">
    <property type="entry name" value="YVTN repeat-like/Quinoprotein amine dehydrogenase"/>
    <property type="match status" value="2"/>
</dbReference>
<name>A0A517NDT0_9BACT</name>
<accession>A0A517NDT0</accession>
<dbReference type="Pfam" id="PF13360">
    <property type="entry name" value="PQQ_2"/>
    <property type="match status" value="2"/>
</dbReference>
<sequence length="571" mass="60770">MEDQQEGTPEPQTGGTKVDSTAPTKKLANRWRRAAIAAIVGSGLIATIWAGGDDSDHQYANMAMFVVGAIALIYVALQIHLIALRRGFRYLVPAMVGVVIGGAMSLFRFDGFSGEMMPQFASRFQQPLELATVGPVTEDSAEISAGDSPMVPSPESISEADVSGFLGNQRDAVIDQRLFSVPDSASDITTLWNQGIGQGWSSFAVEDGRAVTLEQRQDQECLTCYQLLDGELLWIQEHEGRHENALGGIGPRSTPTIDDGRVYAQTGTGWVWCTDLESGKVIWTVDLLEIAGWDQLQSEALITWGRAGSPLIVDGMCVLPLGGPAVDSAPAAGSEPSVSAKRSLIALDAETGDIIWRAGDGQISYASPTLMTLAGQRQIVSVNEATVTGHAIDDGRVLWDFVWPGQSNGGANCASAIPAGPDRFVIGKGYGGGSALVSVEADGDAFKATPVWESSSVLKTKFTHACIAGDVAYAISNGSLEAVDVATGESLWRQPRSERLGQGQLMLVGDVLVAQAETGQVVFLDAIADHYQPLLTLPAMDSKTWNIPTVAGRHLLVRNDRQVICFLMPAK</sequence>
<evidence type="ECO:0000313" key="5">
    <source>
        <dbReference type="Proteomes" id="UP000318538"/>
    </source>
</evidence>
<evidence type="ECO:0000256" key="2">
    <source>
        <dbReference type="SAM" id="Phobius"/>
    </source>
</evidence>
<dbReference type="InterPro" id="IPR011047">
    <property type="entry name" value="Quinoprotein_ADH-like_sf"/>
</dbReference>
<feature type="transmembrane region" description="Helical" evidence="2">
    <location>
        <begin position="63"/>
        <end position="83"/>
    </location>
</feature>
<dbReference type="SMART" id="SM00564">
    <property type="entry name" value="PQQ"/>
    <property type="match status" value="3"/>
</dbReference>
<dbReference type="PANTHER" id="PTHR34512:SF30">
    <property type="entry name" value="OUTER MEMBRANE PROTEIN ASSEMBLY FACTOR BAMB"/>
    <property type="match status" value="1"/>
</dbReference>
<reference evidence="4 5" key="1">
    <citation type="submission" date="2019-02" db="EMBL/GenBank/DDBJ databases">
        <title>Deep-cultivation of Planctomycetes and their phenomic and genomic characterization uncovers novel biology.</title>
        <authorList>
            <person name="Wiegand S."/>
            <person name="Jogler M."/>
            <person name="Boedeker C."/>
            <person name="Pinto D."/>
            <person name="Vollmers J."/>
            <person name="Rivas-Marin E."/>
            <person name="Kohn T."/>
            <person name="Peeters S.H."/>
            <person name="Heuer A."/>
            <person name="Rast P."/>
            <person name="Oberbeckmann S."/>
            <person name="Bunk B."/>
            <person name="Jeske O."/>
            <person name="Meyerdierks A."/>
            <person name="Storesund J.E."/>
            <person name="Kallscheuer N."/>
            <person name="Luecker S."/>
            <person name="Lage O.M."/>
            <person name="Pohl T."/>
            <person name="Merkel B.J."/>
            <person name="Hornburger P."/>
            <person name="Mueller R.-W."/>
            <person name="Bruemmer F."/>
            <person name="Labrenz M."/>
            <person name="Spormann A.M."/>
            <person name="Op den Camp H."/>
            <person name="Overmann J."/>
            <person name="Amann R."/>
            <person name="Jetten M.S.M."/>
            <person name="Mascher T."/>
            <person name="Medema M.H."/>
            <person name="Devos D.P."/>
            <person name="Kaster A.-K."/>
            <person name="Ovreas L."/>
            <person name="Rohde M."/>
            <person name="Galperin M.Y."/>
            <person name="Jogler C."/>
        </authorList>
    </citation>
    <scope>NUCLEOTIDE SEQUENCE [LARGE SCALE GENOMIC DNA]</scope>
    <source>
        <strain evidence="4 5">K22_7</strain>
    </source>
</reference>